<dbReference type="Pfam" id="PF14815">
    <property type="entry name" value="NUDIX_4"/>
    <property type="match status" value="1"/>
</dbReference>
<dbReference type="PANTHER" id="PTHR42944">
    <property type="entry name" value="ADENINE DNA GLYCOSYLASE"/>
    <property type="match status" value="1"/>
</dbReference>
<dbReference type="InterPro" id="IPR015797">
    <property type="entry name" value="NUDIX_hydrolase-like_dom_sf"/>
</dbReference>
<comment type="similarity">
    <text evidence="3">Belongs to the Nth/MutY family.</text>
</comment>
<evidence type="ECO:0000256" key="7">
    <source>
        <dbReference type="ARBA" id="ARBA00022723"/>
    </source>
</evidence>
<evidence type="ECO:0000256" key="3">
    <source>
        <dbReference type="ARBA" id="ARBA00008343"/>
    </source>
</evidence>
<keyword evidence="11" id="KW-0411">Iron-sulfur</keyword>
<evidence type="ECO:0000256" key="2">
    <source>
        <dbReference type="ARBA" id="ARBA00001966"/>
    </source>
</evidence>
<accession>A0A3B0S2M1</accession>
<dbReference type="GO" id="GO:0006298">
    <property type="term" value="P:mismatch repair"/>
    <property type="evidence" value="ECO:0007669"/>
    <property type="project" value="TreeGrafter"/>
</dbReference>
<evidence type="ECO:0000256" key="6">
    <source>
        <dbReference type="ARBA" id="ARBA00022485"/>
    </source>
</evidence>
<dbReference type="AlphaFoldDB" id="A0A3B0S2M1"/>
<dbReference type="Gene3D" id="1.10.340.30">
    <property type="entry name" value="Hypothetical protein, domain 2"/>
    <property type="match status" value="1"/>
</dbReference>
<evidence type="ECO:0000256" key="12">
    <source>
        <dbReference type="ARBA" id="ARBA00023204"/>
    </source>
</evidence>
<dbReference type="InterPro" id="IPR044298">
    <property type="entry name" value="MIG/MutY"/>
</dbReference>
<dbReference type="EC" id="3.2.2.31" evidence="4"/>
<dbReference type="GO" id="GO:0032357">
    <property type="term" value="F:oxidized purine DNA binding"/>
    <property type="evidence" value="ECO:0007669"/>
    <property type="project" value="TreeGrafter"/>
</dbReference>
<dbReference type="GO" id="GO:0035485">
    <property type="term" value="F:adenine/guanine mispair binding"/>
    <property type="evidence" value="ECO:0007669"/>
    <property type="project" value="TreeGrafter"/>
</dbReference>
<feature type="domain" description="HhH-GPD" evidence="14">
    <location>
        <begin position="39"/>
        <end position="188"/>
    </location>
</feature>
<gene>
    <name evidence="15" type="ORF">MNBD_ALPHA08-2463</name>
</gene>
<reference evidence="15" key="1">
    <citation type="submission" date="2018-06" db="EMBL/GenBank/DDBJ databases">
        <authorList>
            <person name="Zhirakovskaya E."/>
        </authorList>
    </citation>
    <scope>NUCLEOTIDE SEQUENCE</scope>
</reference>
<dbReference type="CDD" id="cd00056">
    <property type="entry name" value="ENDO3c"/>
    <property type="match status" value="1"/>
</dbReference>
<dbReference type="GO" id="GO:0046872">
    <property type="term" value="F:metal ion binding"/>
    <property type="evidence" value="ECO:0007669"/>
    <property type="project" value="UniProtKB-KW"/>
</dbReference>
<dbReference type="Pfam" id="PF00730">
    <property type="entry name" value="HhH-GPD"/>
    <property type="match status" value="1"/>
</dbReference>
<dbReference type="SMART" id="SM00478">
    <property type="entry name" value="ENDO3c"/>
    <property type="match status" value="1"/>
</dbReference>
<dbReference type="Gene3D" id="1.10.1670.10">
    <property type="entry name" value="Helix-hairpin-Helix base-excision DNA repair enzymes (C-terminal)"/>
    <property type="match status" value="1"/>
</dbReference>
<dbReference type="InterPro" id="IPR005760">
    <property type="entry name" value="A/G_AdeGlyc_MutY"/>
</dbReference>
<dbReference type="SUPFAM" id="SSF48150">
    <property type="entry name" value="DNA-glycosylase"/>
    <property type="match status" value="1"/>
</dbReference>
<comment type="catalytic activity">
    <reaction evidence="1">
        <text>Hydrolyzes free adenine bases from 7,8-dihydro-8-oxoguanine:adenine mismatched double-stranded DNA, leaving an apurinic site.</text>
        <dbReference type="EC" id="3.2.2.31"/>
    </reaction>
</comment>
<evidence type="ECO:0000259" key="14">
    <source>
        <dbReference type="SMART" id="SM00478"/>
    </source>
</evidence>
<dbReference type="GO" id="GO:0051539">
    <property type="term" value="F:4 iron, 4 sulfur cluster binding"/>
    <property type="evidence" value="ECO:0007669"/>
    <property type="project" value="UniProtKB-KW"/>
</dbReference>
<comment type="cofactor">
    <cofactor evidence="2">
        <name>[4Fe-4S] cluster</name>
        <dbReference type="ChEBI" id="CHEBI:49883"/>
    </cofactor>
</comment>
<name>A0A3B0S2M1_9ZZZZ</name>
<evidence type="ECO:0000256" key="1">
    <source>
        <dbReference type="ARBA" id="ARBA00000843"/>
    </source>
</evidence>
<evidence type="ECO:0000256" key="11">
    <source>
        <dbReference type="ARBA" id="ARBA00023014"/>
    </source>
</evidence>
<dbReference type="EMBL" id="UOEC01000171">
    <property type="protein sequence ID" value="VAW00211.1"/>
    <property type="molecule type" value="Genomic_DNA"/>
</dbReference>
<sequence>MNFQSKLLDWYDRHRRELPWRAAPGQKPDPYHVWLSEIMLQQTTVATVKSYFLKFLDLWPDVNAMAGADRDVVLAAWAGLGYYARARNLHACAKIVAGQYGGVFPQDADKLQKLPGIGPYTSGAIAAIAFDQPIAAVDGNVERVLSRYYAIETPLPVSKRLINQKAADLVPKQRPGDFAQSLMDLGATICTPRSPNCALCPLHGDCKGLKRGIAASLPKKQPKKNRPTRYGKAFVVQRKDGAVLLRRRPEKGLLGGMLEVPCSKWIESKTDAANIIEHTFTHFHLVLEVIVTDTIDGAETRDLNSHVWVPVGKLASQALPTVMKKVLAKVL</sequence>
<proteinExistence type="inferred from homology"/>
<evidence type="ECO:0000313" key="15">
    <source>
        <dbReference type="EMBL" id="VAW00211.1"/>
    </source>
</evidence>
<evidence type="ECO:0000256" key="5">
    <source>
        <dbReference type="ARBA" id="ARBA00022023"/>
    </source>
</evidence>
<dbReference type="GO" id="GO:0034039">
    <property type="term" value="F:8-oxo-7,8-dihydroguanine DNA N-glycosylase activity"/>
    <property type="evidence" value="ECO:0007669"/>
    <property type="project" value="TreeGrafter"/>
</dbReference>
<keyword evidence="10" id="KW-0408">Iron</keyword>
<dbReference type="FunFam" id="1.10.340.30:FF:000002">
    <property type="entry name" value="Adenine DNA glycosylase"/>
    <property type="match status" value="1"/>
</dbReference>
<keyword evidence="7" id="KW-0479">Metal-binding</keyword>
<dbReference type="NCBIfam" id="TIGR01084">
    <property type="entry name" value="mutY"/>
    <property type="match status" value="1"/>
</dbReference>
<dbReference type="InterPro" id="IPR003651">
    <property type="entry name" value="Endonuclease3_FeS-loop_motif"/>
</dbReference>
<evidence type="ECO:0000256" key="4">
    <source>
        <dbReference type="ARBA" id="ARBA00012045"/>
    </source>
</evidence>
<keyword evidence="13 15" id="KW-0326">Glycosidase</keyword>
<dbReference type="InterPro" id="IPR023170">
    <property type="entry name" value="HhH_base_excis_C"/>
</dbReference>
<keyword evidence="12" id="KW-0234">DNA repair</keyword>
<evidence type="ECO:0000256" key="13">
    <source>
        <dbReference type="ARBA" id="ARBA00023295"/>
    </source>
</evidence>
<dbReference type="Pfam" id="PF10576">
    <property type="entry name" value="EndIII_4Fe-2S"/>
    <property type="match status" value="1"/>
</dbReference>
<dbReference type="Pfam" id="PF00633">
    <property type="entry name" value="HHH"/>
    <property type="match status" value="1"/>
</dbReference>
<dbReference type="Gene3D" id="3.90.79.10">
    <property type="entry name" value="Nucleoside Triphosphate Pyrophosphohydrolase"/>
    <property type="match status" value="2"/>
</dbReference>
<organism evidence="15">
    <name type="scientific">hydrothermal vent metagenome</name>
    <dbReference type="NCBI Taxonomy" id="652676"/>
    <lineage>
        <taxon>unclassified sequences</taxon>
        <taxon>metagenomes</taxon>
        <taxon>ecological metagenomes</taxon>
    </lineage>
</organism>
<evidence type="ECO:0000256" key="8">
    <source>
        <dbReference type="ARBA" id="ARBA00022763"/>
    </source>
</evidence>
<protein>
    <recommendedName>
        <fullName evidence="5">Adenine DNA glycosylase</fullName>
        <ecNumber evidence="4">3.2.2.31</ecNumber>
    </recommendedName>
</protein>
<dbReference type="PANTHER" id="PTHR42944:SF1">
    <property type="entry name" value="ADENINE DNA GLYCOSYLASE"/>
    <property type="match status" value="1"/>
</dbReference>
<dbReference type="InterPro" id="IPR000445">
    <property type="entry name" value="HhH_motif"/>
</dbReference>
<evidence type="ECO:0000256" key="9">
    <source>
        <dbReference type="ARBA" id="ARBA00022801"/>
    </source>
</evidence>
<dbReference type="CDD" id="cd03431">
    <property type="entry name" value="NUDIX_DNA_Glycosylase_C-MutY"/>
    <property type="match status" value="1"/>
</dbReference>
<keyword evidence="8" id="KW-0227">DNA damage</keyword>
<dbReference type="SUPFAM" id="SSF55811">
    <property type="entry name" value="Nudix"/>
    <property type="match status" value="1"/>
</dbReference>
<dbReference type="GO" id="GO:0006284">
    <property type="term" value="P:base-excision repair"/>
    <property type="evidence" value="ECO:0007669"/>
    <property type="project" value="InterPro"/>
</dbReference>
<evidence type="ECO:0000256" key="10">
    <source>
        <dbReference type="ARBA" id="ARBA00023004"/>
    </source>
</evidence>
<dbReference type="GO" id="GO:0000701">
    <property type="term" value="F:purine-specific mismatch base pair DNA N-glycosylase activity"/>
    <property type="evidence" value="ECO:0007669"/>
    <property type="project" value="UniProtKB-EC"/>
</dbReference>
<keyword evidence="6" id="KW-0004">4Fe-4S</keyword>
<dbReference type="InterPro" id="IPR003265">
    <property type="entry name" value="HhH-GPD_domain"/>
</dbReference>
<dbReference type="InterPro" id="IPR029119">
    <property type="entry name" value="MutY_C"/>
</dbReference>
<dbReference type="InterPro" id="IPR011257">
    <property type="entry name" value="DNA_glycosylase"/>
</dbReference>
<keyword evidence="9 15" id="KW-0378">Hydrolase</keyword>